<evidence type="ECO:0000256" key="1">
    <source>
        <dbReference type="ARBA" id="ARBA00004651"/>
    </source>
</evidence>
<gene>
    <name evidence="13" type="ORF">NEMVEDRAFT_v1g34540</name>
</gene>
<keyword evidence="7" id="KW-1015">Disulfide bond</keyword>
<keyword evidence="14" id="KW-1185">Reference proteome</keyword>
<evidence type="ECO:0000313" key="14">
    <source>
        <dbReference type="Proteomes" id="UP000001593"/>
    </source>
</evidence>
<evidence type="ECO:0000256" key="9">
    <source>
        <dbReference type="ARBA" id="ARBA00023224"/>
    </source>
</evidence>
<dbReference type="PhylomeDB" id="A7RMT3"/>
<dbReference type="eggNOG" id="KOG3656">
    <property type="taxonomic scope" value="Eukaryota"/>
</dbReference>
<dbReference type="Pfam" id="PF00001">
    <property type="entry name" value="7tm_1"/>
    <property type="match status" value="1"/>
</dbReference>
<dbReference type="HOGENOM" id="CLU_1492701_0_0_1"/>
<dbReference type="InterPro" id="IPR017452">
    <property type="entry name" value="GPCR_Rhodpsn_7TM"/>
</dbReference>
<feature type="domain" description="G-protein coupled receptors family 1 profile" evidence="12">
    <location>
        <begin position="8"/>
        <end position="181"/>
    </location>
</feature>
<dbReference type="PANTHER" id="PTHR24248">
    <property type="entry name" value="ADRENERGIC RECEPTOR-RELATED G-PROTEIN COUPLED RECEPTOR"/>
    <property type="match status" value="1"/>
</dbReference>
<dbReference type="PROSITE" id="PS50262">
    <property type="entry name" value="G_PROTEIN_RECEP_F1_2"/>
    <property type="match status" value="1"/>
</dbReference>
<dbReference type="EMBL" id="DS469521">
    <property type="protein sequence ID" value="EDO47154.1"/>
    <property type="molecule type" value="Genomic_DNA"/>
</dbReference>
<evidence type="ECO:0000256" key="2">
    <source>
        <dbReference type="ARBA" id="ARBA00022475"/>
    </source>
</evidence>
<protein>
    <recommendedName>
        <fullName evidence="12">G-protein coupled receptors family 1 profile domain-containing protein</fullName>
    </recommendedName>
</protein>
<comment type="similarity">
    <text evidence="10">Belongs to the G-protein coupled receptor 1 family.</text>
</comment>
<evidence type="ECO:0000259" key="12">
    <source>
        <dbReference type="PROSITE" id="PS50262"/>
    </source>
</evidence>
<dbReference type="OMA" id="ICACWIL"/>
<evidence type="ECO:0000256" key="11">
    <source>
        <dbReference type="SAM" id="Phobius"/>
    </source>
</evidence>
<evidence type="ECO:0000256" key="8">
    <source>
        <dbReference type="ARBA" id="ARBA00023170"/>
    </source>
</evidence>
<evidence type="ECO:0000256" key="10">
    <source>
        <dbReference type="RuleBase" id="RU000688"/>
    </source>
</evidence>
<keyword evidence="4 11" id="KW-1133">Transmembrane helix</keyword>
<dbReference type="GO" id="GO:0005886">
    <property type="term" value="C:plasma membrane"/>
    <property type="evidence" value="ECO:0000318"/>
    <property type="project" value="GO_Central"/>
</dbReference>
<keyword evidence="2" id="KW-1003">Cell membrane</keyword>
<feature type="transmembrane region" description="Helical" evidence="11">
    <location>
        <begin position="29"/>
        <end position="48"/>
    </location>
</feature>
<dbReference type="GO" id="GO:0004930">
    <property type="term" value="F:G protein-coupled receptor activity"/>
    <property type="evidence" value="ECO:0000318"/>
    <property type="project" value="GO_Central"/>
</dbReference>
<dbReference type="PROSITE" id="PS00237">
    <property type="entry name" value="G_PROTEIN_RECEP_F1_1"/>
    <property type="match status" value="1"/>
</dbReference>
<evidence type="ECO:0000256" key="5">
    <source>
        <dbReference type="ARBA" id="ARBA00023040"/>
    </source>
</evidence>
<keyword evidence="6 11" id="KW-0472">Membrane</keyword>
<evidence type="ECO:0000256" key="4">
    <source>
        <dbReference type="ARBA" id="ARBA00022989"/>
    </source>
</evidence>
<keyword evidence="5 10" id="KW-0297">G-protein coupled receptor</keyword>
<accession>A7RMT3</accession>
<sequence>IIIAAVAGNLLVCAAICLTESLRNTAANYFIFSLAVSDLLTAVFSMTFDVEQILLKWYWGHGSAICSLWTTAYLIMVPTSILSLLAVSYDRYKAICDPLDKFRETRFMTRKRAALIVSCLWIYSFVFALLPTMGWRLRSDVINKNQCIFNTTVEYSLLNSTLNFYVPLFIMCVIYFRIYKI</sequence>
<organism evidence="13 14">
    <name type="scientific">Nematostella vectensis</name>
    <name type="common">Starlet sea anemone</name>
    <dbReference type="NCBI Taxonomy" id="45351"/>
    <lineage>
        <taxon>Eukaryota</taxon>
        <taxon>Metazoa</taxon>
        <taxon>Cnidaria</taxon>
        <taxon>Anthozoa</taxon>
        <taxon>Hexacorallia</taxon>
        <taxon>Actiniaria</taxon>
        <taxon>Edwardsiidae</taxon>
        <taxon>Nematostella</taxon>
    </lineage>
</organism>
<proteinExistence type="inferred from homology"/>
<dbReference type="InterPro" id="IPR000276">
    <property type="entry name" value="GPCR_Rhodpsn"/>
</dbReference>
<reference evidence="13 14" key="1">
    <citation type="journal article" date="2007" name="Science">
        <title>Sea anemone genome reveals ancestral eumetazoan gene repertoire and genomic organization.</title>
        <authorList>
            <person name="Putnam N.H."/>
            <person name="Srivastava M."/>
            <person name="Hellsten U."/>
            <person name="Dirks B."/>
            <person name="Chapman J."/>
            <person name="Salamov A."/>
            <person name="Terry A."/>
            <person name="Shapiro H."/>
            <person name="Lindquist E."/>
            <person name="Kapitonov V.V."/>
            <person name="Jurka J."/>
            <person name="Genikhovich G."/>
            <person name="Grigoriev I.V."/>
            <person name="Lucas S.M."/>
            <person name="Steele R.E."/>
            <person name="Finnerty J.R."/>
            <person name="Technau U."/>
            <person name="Martindale M.Q."/>
            <person name="Rokhsar D.S."/>
        </authorList>
    </citation>
    <scope>NUCLEOTIDE SEQUENCE [LARGE SCALE GENOMIC DNA]</scope>
    <source>
        <strain evidence="14">CH2 X CH6</strain>
    </source>
</reference>
<feature type="transmembrane region" description="Helical" evidence="11">
    <location>
        <begin position="113"/>
        <end position="135"/>
    </location>
</feature>
<feature type="transmembrane region" description="Helical" evidence="11">
    <location>
        <begin position="68"/>
        <end position="92"/>
    </location>
</feature>
<dbReference type="STRING" id="45351.A7RMT3"/>
<feature type="transmembrane region" description="Helical" evidence="11">
    <location>
        <begin position="155"/>
        <end position="176"/>
    </location>
</feature>
<comment type="subcellular location">
    <subcellularLocation>
        <location evidence="1">Cell membrane</location>
        <topology evidence="1">Multi-pass membrane protein</topology>
    </subcellularLocation>
</comment>
<feature type="non-terminal residue" evidence="13">
    <location>
        <position position="181"/>
    </location>
</feature>
<feature type="non-terminal residue" evidence="13">
    <location>
        <position position="1"/>
    </location>
</feature>
<dbReference type="Gene3D" id="1.20.1070.10">
    <property type="entry name" value="Rhodopsin 7-helix transmembrane proteins"/>
    <property type="match status" value="1"/>
</dbReference>
<dbReference type="GO" id="GO:0043410">
    <property type="term" value="P:positive regulation of MAPK cascade"/>
    <property type="evidence" value="ECO:0000318"/>
    <property type="project" value="GO_Central"/>
</dbReference>
<dbReference type="SUPFAM" id="SSF81321">
    <property type="entry name" value="Family A G protein-coupled receptor-like"/>
    <property type="match status" value="1"/>
</dbReference>
<dbReference type="Proteomes" id="UP000001593">
    <property type="component" value="Unassembled WGS sequence"/>
</dbReference>
<dbReference type="PRINTS" id="PR00237">
    <property type="entry name" value="GPCRRHODOPSN"/>
</dbReference>
<keyword evidence="3 10" id="KW-0812">Transmembrane</keyword>
<dbReference type="PANTHER" id="PTHR24248:SF199">
    <property type="entry name" value="IP13425P-RELATED"/>
    <property type="match status" value="1"/>
</dbReference>
<dbReference type="AlphaFoldDB" id="A7RMT3"/>
<keyword evidence="9 10" id="KW-0807">Transducer</keyword>
<evidence type="ECO:0000313" key="13">
    <source>
        <dbReference type="EMBL" id="EDO47154.1"/>
    </source>
</evidence>
<keyword evidence="8 10" id="KW-0675">Receptor</keyword>
<name>A7RMT3_NEMVE</name>
<evidence type="ECO:0000256" key="6">
    <source>
        <dbReference type="ARBA" id="ARBA00023136"/>
    </source>
</evidence>
<dbReference type="GO" id="GO:0071880">
    <property type="term" value="P:adenylate cyclase-activating adrenergic receptor signaling pathway"/>
    <property type="evidence" value="ECO:0000318"/>
    <property type="project" value="GO_Central"/>
</dbReference>
<evidence type="ECO:0000256" key="7">
    <source>
        <dbReference type="ARBA" id="ARBA00023157"/>
    </source>
</evidence>
<evidence type="ECO:0000256" key="3">
    <source>
        <dbReference type="ARBA" id="ARBA00022692"/>
    </source>
</evidence>
<dbReference type="InParanoid" id="A7RMT3"/>
<dbReference type="GO" id="GO:0004993">
    <property type="term" value="F:G protein-coupled serotonin receptor activity"/>
    <property type="evidence" value="ECO:0007669"/>
    <property type="project" value="UniProtKB-ARBA"/>
</dbReference>